<proteinExistence type="predicted"/>
<evidence type="ECO:0000313" key="1">
    <source>
        <dbReference type="EMBL" id="SFS01491.1"/>
    </source>
</evidence>
<evidence type="ECO:0008006" key="3">
    <source>
        <dbReference type="Google" id="ProtNLM"/>
    </source>
</evidence>
<protein>
    <recommendedName>
        <fullName evidence="3">Lipoprotein</fullName>
    </recommendedName>
</protein>
<sequence length="206" mass="22053">MNQHRALTALAALTLLAAIGCRVETNKHGDNEDVKMATPFGNMQVKTDDKVVAAGVGLPLYPGAVPIKKDENGKGDGAADVNMSFGSFQMRIKALSFHSNDSPEKILAFYRPALAKYGDVIQCDNDRPVGTPTKTSQGLTCDNKKSNHITITDDNSGKHELKAGSEQHQHIVAVDKDGDGTKLGLVALDLPGHISFGDDNKDDDKQ</sequence>
<dbReference type="OrthoDB" id="119905at2"/>
<organism evidence="1 2">
    <name type="scientific">Granulicella pectinivorans</name>
    <dbReference type="NCBI Taxonomy" id="474950"/>
    <lineage>
        <taxon>Bacteria</taxon>
        <taxon>Pseudomonadati</taxon>
        <taxon>Acidobacteriota</taxon>
        <taxon>Terriglobia</taxon>
        <taxon>Terriglobales</taxon>
        <taxon>Acidobacteriaceae</taxon>
        <taxon>Granulicella</taxon>
    </lineage>
</organism>
<dbReference type="STRING" id="474950.SAMN05421771_0583"/>
<gene>
    <name evidence="1" type="ORF">SAMN05421771_0583</name>
</gene>
<dbReference type="Proteomes" id="UP000199024">
    <property type="component" value="Unassembled WGS sequence"/>
</dbReference>
<evidence type="ECO:0000313" key="2">
    <source>
        <dbReference type="Proteomes" id="UP000199024"/>
    </source>
</evidence>
<accession>A0A1I6LDB9</accession>
<name>A0A1I6LDB9_9BACT</name>
<dbReference type="AlphaFoldDB" id="A0A1I6LDB9"/>
<dbReference type="PROSITE" id="PS51257">
    <property type="entry name" value="PROKAR_LIPOPROTEIN"/>
    <property type="match status" value="1"/>
</dbReference>
<dbReference type="EMBL" id="FOZL01000001">
    <property type="protein sequence ID" value="SFS01491.1"/>
    <property type="molecule type" value="Genomic_DNA"/>
</dbReference>
<keyword evidence="2" id="KW-1185">Reference proteome</keyword>
<reference evidence="1 2" key="1">
    <citation type="submission" date="2016-10" db="EMBL/GenBank/DDBJ databases">
        <authorList>
            <person name="de Groot N.N."/>
        </authorList>
    </citation>
    <scope>NUCLEOTIDE SEQUENCE [LARGE SCALE GENOMIC DNA]</scope>
    <source>
        <strain evidence="1 2">DSM 21001</strain>
    </source>
</reference>
<dbReference type="RefSeq" id="WP_089836450.1">
    <property type="nucleotide sequence ID" value="NZ_FOZL01000001.1"/>
</dbReference>